<dbReference type="AlphaFoldDB" id="A0A2P2K197"/>
<protein>
    <submittedName>
        <fullName evidence="1">Uncharacterized protein</fullName>
    </submittedName>
</protein>
<sequence length="49" mass="5639">MARKSIHAEDTSLREIAQFPPSKHLTGITFVQQTPYFSVYKNIHSLFVC</sequence>
<evidence type="ECO:0000313" key="1">
    <source>
        <dbReference type="EMBL" id="MBW99491.1"/>
    </source>
</evidence>
<proteinExistence type="predicted"/>
<organism evidence="1">
    <name type="scientific">Rhizophora mucronata</name>
    <name type="common">Asiatic mangrove</name>
    <dbReference type="NCBI Taxonomy" id="61149"/>
    <lineage>
        <taxon>Eukaryota</taxon>
        <taxon>Viridiplantae</taxon>
        <taxon>Streptophyta</taxon>
        <taxon>Embryophyta</taxon>
        <taxon>Tracheophyta</taxon>
        <taxon>Spermatophyta</taxon>
        <taxon>Magnoliopsida</taxon>
        <taxon>eudicotyledons</taxon>
        <taxon>Gunneridae</taxon>
        <taxon>Pentapetalae</taxon>
        <taxon>rosids</taxon>
        <taxon>fabids</taxon>
        <taxon>Malpighiales</taxon>
        <taxon>Rhizophoraceae</taxon>
        <taxon>Rhizophora</taxon>
    </lineage>
</organism>
<accession>A0A2P2K197</accession>
<name>A0A2P2K197_RHIMU</name>
<dbReference type="EMBL" id="GGEC01019008">
    <property type="protein sequence ID" value="MBW99491.1"/>
    <property type="molecule type" value="Transcribed_RNA"/>
</dbReference>
<reference evidence="1" key="1">
    <citation type="submission" date="2018-02" db="EMBL/GenBank/DDBJ databases">
        <title>Rhizophora mucronata_Transcriptome.</title>
        <authorList>
            <person name="Meera S.P."/>
            <person name="Sreeshan A."/>
            <person name="Augustine A."/>
        </authorList>
    </citation>
    <scope>NUCLEOTIDE SEQUENCE</scope>
    <source>
        <tissue evidence="1">Leaf</tissue>
    </source>
</reference>